<organism evidence="1 2">
    <name type="scientific">Bifidobacterium adolescentis</name>
    <dbReference type="NCBI Taxonomy" id="1680"/>
    <lineage>
        <taxon>Bacteria</taxon>
        <taxon>Bacillati</taxon>
        <taxon>Actinomycetota</taxon>
        <taxon>Actinomycetes</taxon>
        <taxon>Bifidobacteriales</taxon>
        <taxon>Bifidobacteriaceae</taxon>
        <taxon>Bifidobacterium</taxon>
    </lineage>
</organism>
<protein>
    <submittedName>
        <fullName evidence="1">Uncharacterized protein</fullName>
    </submittedName>
</protein>
<evidence type="ECO:0000313" key="2">
    <source>
        <dbReference type="Proteomes" id="UP000464884"/>
    </source>
</evidence>
<dbReference type="EMBL" id="CP047129">
    <property type="protein sequence ID" value="QHB62680.1"/>
    <property type="molecule type" value="Genomic_DNA"/>
</dbReference>
<dbReference type="Proteomes" id="UP000464884">
    <property type="component" value="Chromosome"/>
</dbReference>
<sequence>MGYPYGPEPYPTFGTVEGDVDEPKRFLQDLFAVMEDRACGNEERLAAELFGDKRQSHSFLNRSGQ</sequence>
<dbReference type="AlphaFoldDB" id="A0A6I6QYH5"/>
<gene>
    <name evidence="1" type="ORF">F3K97_04955</name>
</gene>
<dbReference type="RefSeq" id="WP_159140590.1">
    <property type="nucleotide sequence ID" value="NZ_CP047129.1"/>
</dbReference>
<accession>A0A6I6QYH5</accession>
<reference evidence="1 2" key="1">
    <citation type="submission" date="2019-12" db="EMBL/GenBank/DDBJ databases">
        <title>Draft Genome Sequence of Bifidobacterium adolescentis ZJ2.</title>
        <authorList>
            <person name="Jin Z."/>
        </authorList>
    </citation>
    <scope>NUCLEOTIDE SEQUENCE [LARGE SCALE GENOMIC DNA]</scope>
    <source>
        <strain evidence="1 2">ZJ2</strain>
    </source>
</reference>
<name>A0A6I6QYH5_BIFAD</name>
<evidence type="ECO:0000313" key="1">
    <source>
        <dbReference type="EMBL" id="QHB62680.1"/>
    </source>
</evidence>
<proteinExistence type="predicted"/>